<evidence type="ECO:0000313" key="8">
    <source>
        <dbReference type="EMBL" id="QPC83201.1"/>
    </source>
</evidence>
<evidence type="ECO:0000256" key="3">
    <source>
        <dbReference type="ARBA" id="ARBA00022741"/>
    </source>
</evidence>
<proteinExistence type="inferred from homology"/>
<dbReference type="FunFam" id="3.40.1190.20:FF:000001">
    <property type="entry name" value="Phosphofructokinase"/>
    <property type="match status" value="1"/>
</dbReference>
<dbReference type="PANTHER" id="PTHR46566">
    <property type="entry name" value="1-PHOSPHOFRUCTOKINASE-RELATED"/>
    <property type="match status" value="1"/>
</dbReference>
<dbReference type="Gene3D" id="3.40.1190.20">
    <property type="match status" value="1"/>
</dbReference>
<evidence type="ECO:0000256" key="4">
    <source>
        <dbReference type="ARBA" id="ARBA00022777"/>
    </source>
</evidence>
<evidence type="ECO:0000256" key="5">
    <source>
        <dbReference type="ARBA" id="ARBA00022840"/>
    </source>
</evidence>
<dbReference type="PROSITE" id="PS00583">
    <property type="entry name" value="PFKB_KINASES_1"/>
    <property type="match status" value="1"/>
</dbReference>
<dbReference type="Proteomes" id="UP000594468">
    <property type="component" value="Chromosome"/>
</dbReference>
<dbReference type="InterPro" id="IPR002173">
    <property type="entry name" value="Carboh/pur_kinase_PfkB_CS"/>
</dbReference>
<evidence type="ECO:0000256" key="1">
    <source>
        <dbReference type="ARBA" id="ARBA00010688"/>
    </source>
</evidence>
<reference evidence="8 9" key="1">
    <citation type="submission" date="2020-02" db="EMBL/GenBank/DDBJ databases">
        <authorList>
            <person name="Zheng R.K."/>
            <person name="Sun C.M."/>
        </authorList>
    </citation>
    <scope>NUCLEOTIDE SEQUENCE [LARGE SCALE GENOMIC DNA]</scope>
    <source>
        <strain evidence="9">rifampicinis</strain>
    </source>
</reference>
<name>A0A7S8EA71_9CHLR</name>
<sequence>MQKVVTLTVNPTIDKSTTVDSVASEIKLRCTMPTFDPGGGGINVSRAIKKLGGESVAVYTQGGGPGDMLFKLLAEEEITQHPVPIAGMTRENLTVFEETTTLQYRFGMPGPLLSEGEMEACIQATVALEADFIVASGSLSSEMPVDYYARLAERVNGKGGKLIVDTSGPALGALVNKHVFLLKPNLHELQLLTGEEFTGERRLKETAQAYIRSGLSEVLVISMGSGGALLVTADDYIEMRPPVVPIKSKVGAGDSMVGGIVWALAQGRDLADAMRYGVAAGSAAVMTPGTELCRKEDVEDIYPQVKRV</sequence>
<dbReference type="Pfam" id="PF00294">
    <property type="entry name" value="PfkB"/>
    <property type="match status" value="1"/>
</dbReference>
<dbReference type="CDD" id="cd01164">
    <property type="entry name" value="FruK_PfkB_like"/>
    <property type="match status" value="1"/>
</dbReference>
<dbReference type="GO" id="GO:0003872">
    <property type="term" value="F:6-phosphofructokinase activity"/>
    <property type="evidence" value="ECO:0007669"/>
    <property type="project" value="TreeGrafter"/>
</dbReference>
<keyword evidence="4 8" id="KW-0418">Kinase</keyword>
<dbReference type="AlphaFoldDB" id="A0A7S8EA71"/>
<dbReference type="GO" id="GO:0005524">
    <property type="term" value="F:ATP binding"/>
    <property type="evidence" value="ECO:0007669"/>
    <property type="project" value="UniProtKB-KW"/>
</dbReference>
<gene>
    <name evidence="8" type="ORF">G4Y79_02155</name>
</gene>
<evidence type="ECO:0000256" key="2">
    <source>
        <dbReference type="ARBA" id="ARBA00022679"/>
    </source>
</evidence>
<dbReference type="SUPFAM" id="SSF53613">
    <property type="entry name" value="Ribokinase-like"/>
    <property type="match status" value="1"/>
</dbReference>
<keyword evidence="2 6" id="KW-0808">Transferase</keyword>
<feature type="domain" description="Carbohydrate kinase PfkB" evidence="7">
    <location>
        <begin position="17"/>
        <end position="293"/>
    </location>
</feature>
<accession>A0A7S8EA71</accession>
<comment type="similarity">
    <text evidence="1">Belongs to the carbohydrate kinase PfkB family.</text>
</comment>
<dbReference type="InterPro" id="IPR011611">
    <property type="entry name" value="PfkB_dom"/>
</dbReference>
<dbReference type="InterPro" id="IPR029056">
    <property type="entry name" value="Ribokinase-like"/>
</dbReference>
<protein>
    <submittedName>
        <fullName evidence="8">1-phosphofructokinase family hexose kinase</fullName>
    </submittedName>
</protein>
<keyword evidence="3" id="KW-0547">Nucleotide-binding</keyword>
<dbReference type="GO" id="GO:0005829">
    <property type="term" value="C:cytosol"/>
    <property type="evidence" value="ECO:0007669"/>
    <property type="project" value="TreeGrafter"/>
</dbReference>
<dbReference type="NCBIfam" id="TIGR03168">
    <property type="entry name" value="1-PFK"/>
    <property type="match status" value="1"/>
</dbReference>
<evidence type="ECO:0000313" key="9">
    <source>
        <dbReference type="Proteomes" id="UP000594468"/>
    </source>
</evidence>
<keyword evidence="5" id="KW-0067">ATP-binding</keyword>
<dbReference type="PANTHER" id="PTHR46566:SF2">
    <property type="entry name" value="ATP-DEPENDENT 6-PHOSPHOFRUCTOKINASE ISOZYME 2"/>
    <property type="match status" value="1"/>
</dbReference>
<dbReference type="EMBL" id="CP062983">
    <property type="protein sequence ID" value="QPC83201.1"/>
    <property type="molecule type" value="Genomic_DNA"/>
</dbReference>
<dbReference type="KEGG" id="pmet:G4Y79_02155"/>
<dbReference type="PIRSF" id="PIRSF000535">
    <property type="entry name" value="1PFK/6PFK/LacC"/>
    <property type="match status" value="1"/>
</dbReference>
<keyword evidence="9" id="KW-1185">Reference proteome</keyword>
<dbReference type="InterPro" id="IPR017583">
    <property type="entry name" value="Tagatose/fructose_Pkinase"/>
</dbReference>
<organism evidence="8 9">
    <name type="scientific">Phototrophicus methaneseepsis</name>
    <dbReference type="NCBI Taxonomy" id="2710758"/>
    <lineage>
        <taxon>Bacteria</taxon>
        <taxon>Bacillati</taxon>
        <taxon>Chloroflexota</taxon>
        <taxon>Candidatus Thermofontia</taxon>
        <taxon>Phototrophicales</taxon>
        <taxon>Phototrophicaceae</taxon>
        <taxon>Phototrophicus</taxon>
    </lineage>
</organism>
<evidence type="ECO:0000256" key="6">
    <source>
        <dbReference type="PIRNR" id="PIRNR000535"/>
    </source>
</evidence>
<dbReference type="RefSeq" id="WP_195171268.1">
    <property type="nucleotide sequence ID" value="NZ_CP062983.1"/>
</dbReference>
<evidence type="ECO:0000259" key="7">
    <source>
        <dbReference type="Pfam" id="PF00294"/>
    </source>
</evidence>